<evidence type="ECO:0000313" key="1">
    <source>
        <dbReference type="EMBL" id="KAJ3019328.1"/>
    </source>
</evidence>
<proteinExistence type="predicted"/>
<evidence type="ECO:0000313" key="2">
    <source>
        <dbReference type="Proteomes" id="UP001144978"/>
    </source>
</evidence>
<reference evidence="1" key="1">
    <citation type="submission" date="2022-08" db="EMBL/GenBank/DDBJ databases">
        <title>Genome Sequence of Pycnoporus sanguineus.</title>
        <authorList>
            <person name="Buettner E."/>
        </authorList>
    </citation>
    <scope>NUCLEOTIDE SEQUENCE</scope>
    <source>
        <strain evidence="1">CG-C14</strain>
    </source>
</reference>
<dbReference type="Proteomes" id="UP001144978">
    <property type="component" value="Unassembled WGS sequence"/>
</dbReference>
<comment type="caution">
    <text evidence="1">The sequence shown here is derived from an EMBL/GenBank/DDBJ whole genome shotgun (WGS) entry which is preliminary data.</text>
</comment>
<accession>A0ACC1QBV1</accession>
<organism evidence="1 2">
    <name type="scientific">Trametes sanguinea</name>
    <dbReference type="NCBI Taxonomy" id="158606"/>
    <lineage>
        <taxon>Eukaryota</taxon>
        <taxon>Fungi</taxon>
        <taxon>Dikarya</taxon>
        <taxon>Basidiomycota</taxon>
        <taxon>Agaricomycotina</taxon>
        <taxon>Agaricomycetes</taxon>
        <taxon>Polyporales</taxon>
        <taxon>Polyporaceae</taxon>
        <taxon>Trametes</taxon>
    </lineage>
</organism>
<name>A0ACC1QBV1_9APHY</name>
<sequence>MDSNASSPDSPRTDSTDLMIYSLLHRPRTPSNLPIPSAHLSPVAASLRNHAKVASRAYLQAMERESYDLEDLVAAYTDVSQSFAQLQSALLAVGDDTLTGVVQKRATHPTIPALLPEPRSASTKSDGTHSTPHHARQLSFATPSRTPCAPTPHAAPCSDPADPSSTTDFDFSEEVRVLGLLADETVCDDPLTPRSRRAYVIRYARASGRDIVVPTSCSAEVELCMPSPV</sequence>
<protein>
    <submittedName>
        <fullName evidence="1">Uncharacterized protein</fullName>
    </submittedName>
</protein>
<gene>
    <name evidence="1" type="ORF">NUW54_g117</name>
</gene>
<keyword evidence="2" id="KW-1185">Reference proteome</keyword>
<dbReference type="EMBL" id="JANSHE010000013">
    <property type="protein sequence ID" value="KAJ3019328.1"/>
    <property type="molecule type" value="Genomic_DNA"/>
</dbReference>